<dbReference type="GO" id="GO:0006002">
    <property type="term" value="P:fructose 6-phosphate metabolic process"/>
    <property type="evidence" value="ECO:0007669"/>
    <property type="project" value="TreeGrafter"/>
</dbReference>
<evidence type="ECO:0000313" key="15">
    <source>
        <dbReference type="EMBL" id="OZC08061.1"/>
    </source>
</evidence>
<dbReference type="PIRSF" id="PIRSF500210">
    <property type="entry name" value="FBPtase"/>
    <property type="match status" value="1"/>
</dbReference>
<keyword evidence="7" id="KW-0479">Metal-binding</keyword>
<accession>A0A238BRS4</accession>
<comment type="pathway">
    <text evidence="3">Carbohydrate biosynthesis; gluconeogenesis.</text>
</comment>
<evidence type="ECO:0000313" key="16">
    <source>
        <dbReference type="Proteomes" id="UP000242913"/>
    </source>
</evidence>
<evidence type="ECO:0000259" key="14">
    <source>
        <dbReference type="Pfam" id="PF18913"/>
    </source>
</evidence>
<dbReference type="Gene3D" id="3.40.190.80">
    <property type="match status" value="1"/>
</dbReference>
<dbReference type="Pfam" id="PF00316">
    <property type="entry name" value="FBPase"/>
    <property type="match status" value="2"/>
</dbReference>
<organism evidence="15 16">
    <name type="scientific">Onchocerca flexuosa</name>
    <dbReference type="NCBI Taxonomy" id="387005"/>
    <lineage>
        <taxon>Eukaryota</taxon>
        <taxon>Metazoa</taxon>
        <taxon>Ecdysozoa</taxon>
        <taxon>Nematoda</taxon>
        <taxon>Chromadorea</taxon>
        <taxon>Rhabditida</taxon>
        <taxon>Spirurina</taxon>
        <taxon>Spiruromorpha</taxon>
        <taxon>Filarioidea</taxon>
        <taxon>Onchocercidae</taxon>
        <taxon>Onchocerca</taxon>
    </lineage>
</organism>
<evidence type="ECO:0000256" key="12">
    <source>
        <dbReference type="RuleBase" id="RU000508"/>
    </source>
</evidence>
<evidence type="ECO:0000256" key="10">
    <source>
        <dbReference type="ARBA" id="ARBA00023277"/>
    </source>
</evidence>
<comment type="subunit">
    <text evidence="5">Homotetramer.</text>
</comment>
<evidence type="ECO:0000259" key="13">
    <source>
        <dbReference type="Pfam" id="PF00316"/>
    </source>
</evidence>
<dbReference type="AlphaFoldDB" id="A0A238BRS4"/>
<proteinExistence type="inferred from homology"/>
<evidence type="ECO:0000256" key="4">
    <source>
        <dbReference type="ARBA" id="ARBA00010941"/>
    </source>
</evidence>
<reference evidence="15 16" key="1">
    <citation type="submission" date="2015-12" db="EMBL/GenBank/DDBJ databases">
        <title>Draft genome of the nematode, Onchocerca flexuosa.</title>
        <authorList>
            <person name="Mitreva M."/>
        </authorList>
    </citation>
    <scope>NUCLEOTIDE SEQUENCE [LARGE SCALE GENOMIC DNA]</scope>
    <source>
        <strain evidence="15">Red Deer</strain>
    </source>
</reference>
<keyword evidence="9" id="KW-0460">Magnesium</keyword>
<dbReference type="GO" id="GO:0005829">
    <property type="term" value="C:cytosol"/>
    <property type="evidence" value="ECO:0007669"/>
    <property type="project" value="TreeGrafter"/>
</dbReference>
<dbReference type="PRINTS" id="PR00115">
    <property type="entry name" value="F16BPHPHTASE"/>
</dbReference>
<dbReference type="FunFam" id="3.40.190.80:FF:000001">
    <property type="entry name" value="Fructose-1,6-bisphosphatase class 1"/>
    <property type="match status" value="1"/>
</dbReference>
<dbReference type="SUPFAM" id="SSF56655">
    <property type="entry name" value="Carbohydrate phosphatase"/>
    <property type="match status" value="1"/>
</dbReference>
<dbReference type="InterPro" id="IPR033391">
    <property type="entry name" value="FBPase_N"/>
</dbReference>
<comment type="similarity">
    <text evidence="4 12">Belongs to the FBPase class 1 family.</text>
</comment>
<dbReference type="CDD" id="cd00354">
    <property type="entry name" value="FBPase"/>
    <property type="match status" value="1"/>
</dbReference>
<dbReference type="InterPro" id="IPR044015">
    <property type="entry name" value="FBPase_C_dom"/>
</dbReference>
<feature type="domain" description="Fructose-1-6-bisphosphatase class 1 C-terminal" evidence="14">
    <location>
        <begin position="145"/>
        <end position="273"/>
    </location>
</feature>
<protein>
    <recommendedName>
        <fullName evidence="6">fructose-bisphosphatase</fullName>
        <ecNumber evidence="6">3.1.3.11</ecNumber>
    </recommendedName>
    <alternativeName>
        <fullName evidence="11">D-fructose-1,6-bisphosphate 1-phosphohydrolase</fullName>
    </alternativeName>
</protein>
<dbReference type="GO" id="GO:0005986">
    <property type="term" value="P:sucrose biosynthetic process"/>
    <property type="evidence" value="ECO:0007669"/>
    <property type="project" value="TreeGrafter"/>
</dbReference>
<name>A0A238BRS4_9BILA</name>
<dbReference type="OrthoDB" id="10256725at2759"/>
<dbReference type="Gene3D" id="3.30.540.10">
    <property type="entry name" value="Fructose-1,6-Bisphosphatase, subunit A, domain 1"/>
    <property type="match status" value="2"/>
</dbReference>
<feature type="domain" description="Fructose-1-6-bisphosphatase class I N-terminal" evidence="13">
    <location>
        <begin position="6"/>
        <end position="97"/>
    </location>
</feature>
<keyword evidence="10 12" id="KW-0119">Carbohydrate metabolism</keyword>
<dbReference type="EMBL" id="KZ270016">
    <property type="protein sequence ID" value="OZC08061.1"/>
    <property type="molecule type" value="Genomic_DNA"/>
</dbReference>
<dbReference type="Proteomes" id="UP000242913">
    <property type="component" value="Unassembled WGS sequence"/>
</dbReference>
<dbReference type="PANTHER" id="PTHR11556">
    <property type="entry name" value="FRUCTOSE-1,6-BISPHOSPHATASE-RELATED"/>
    <property type="match status" value="1"/>
</dbReference>
<evidence type="ECO:0000256" key="6">
    <source>
        <dbReference type="ARBA" id="ARBA00013093"/>
    </source>
</evidence>
<dbReference type="UniPathway" id="UPA00138"/>
<evidence type="ECO:0000256" key="11">
    <source>
        <dbReference type="ARBA" id="ARBA00032973"/>
    </source>
</evidence>
<dbReference type="Pfam" id="PF18913">
    <property type="entry name" value="FBPase_C"/>
    <property type="match status" value="1"/>
</dbReference>
<dbReference type="GO" id="GO:0006094">
    <property type="term" value="P:gluconeogenesis"/>
    <property type="evidence" value="ECO:0007669"/>
    <property type="project" value="UniProtKB-UniPathway"/>
</dbReference>
<evidence type="ECO:0000256" key="7">
    <source>
        <dbReference type="ARBA" id="ARBA00022723"/>
    </source>
</evidence>
<dbReference type="PANTHER" id="PTHR11556:SF1">
    <property type="entry name" value="FRUCTOSE-BISPHOSPHATASE"/>
    <property type="match status" value="1"/>
</dbReference>
<comment type="catalytic activity">
    <reaction evidence="1">
        <text>beta-D-fructose 1,6-bisphosphate + H2O = beta-D-fructose 6-phosphate + phosphate</text>
        <dbReference type="Rhea" id="RHEA:11064"/>
        <dbReference type="ChEBI" id="CHEBI:15377"/>
        <dbReference type="ChEBI" id="CHEBI:32966"/>
        <dbReference type="ChEBI" id="CHEBI:43474"/>
        <dbReference type="ChEBI" id="CHEBI:57634"/>
        <dbReference type="EC" id="3.1.3.11"/>
    </reaction>
</comment>
<keyword evidence="16" id="KW-1185">Reference proteome</keyword>
<dbReference type="PROSITE" id="PS00124">
    <property type="entry name" value="FBPASE"/>
    <property type="match status" value="1"/>
</dbReference>
<dbReference type="HAMAP" id="MF_01855">
    <property type="entry name" value="FBPase_class1"/>
    <property type="match status" value="1"/>
</dbReference>
<dbReference type="InterPro" id="IPR000146">
    <property type="entry name" value="FBPase_class-1"/>
</dbReference>
<dbReference type="GO" id="GO:0006000">
    <property type="term" value="P:fructose metabolic process"/>
    <property type="evidence" value="ECO:0007669"/>
    <property type="project" value="TreeGrafter"/>
</dbReference>
<evidence type="ECO:0000256" key="2">
    <source>
        <dbReference type="ARBA" id="ARBA00001946"/>
    </source>
</evidence>
<evidence type="ECO:0000256" key="8">
    <source>
        <dbReference type="ARBA" id="ARBA00022801"/>
    </source>
</evidence>
<sequence>METDAMTLQRFVLQDQRRHPTATGDLTNLLTSLLTAIKAISSAVRKAGIVRLTGLAGTQNVQGEDVKKLDIISNEYMINMLESSYTTCAMISEENDEKGRNIVAAGYALYGSATMLVLSTGRGVNGFTLDPSVGEFILTNRQMKIPRKGKIYSVNEGNTSKWSKGIQEYVHTRKFPSEGQQPMNARYVGSMVSDIHRTLLYGGIFMYPGMKDKPVGKLRLLYESIPMAYLIEQAGGMATNGTKPILDIVPTSIHDRSPLFLGSPDDVQELLDFIKKYDS</sequence>
<evidence type="ECO:0000256" key="1">
    <source>
        <dbReference type="ARBA" id="ARBA00001273"/>
    </source>
</evidence>
<dbReference type="GO" id="GO:0046872">
    <property type="term" value="F:metal ion binding"/>
    <property type="evidence" value="ECO:0007669"/>
    <property type="project" value="UniProtKB-KW"/>
</dbReference>
<comment type="cofactor">
    <cofactor evidence="2">
        <name>Mg(2+)</name>
        <dbReference type="ChEBI" id="CHEBI:18420"/>
    </cofactor>
</comment>
<evidence type="ECO:0000256" key="3">
    <source>
        <dbReference type="ARBA" id="ARBA00004742"/>
    </source>
</evidence>
<evidence type="ECO:0000256" key="9">
    <source>
        <dbReference type="ARBA" id="ARBA00022842"/>
    </source>
</evidence>
<evidence type="ECO:0000256" key="5">
    <source>
        <dbReference type="ARBA" id="ARBA00011881"/>
    </source>
</evidence>
<feature type="domain" description="Fructose-1-6-bisphosphatase class I N-terminal" evidence="13">
    <location>
        <begin position="98"/>
        <end position="140"/>
    </location>
</feature>
<dbReference type="GO" id="GO:0030388">
    <property type="term" value="P:fructose 1,6-bisphosphate metabolic process"/>
    <property type="evidence" value="ECO:0007669"/>
    <property type="project" value="TreeGrafter"/>
</dbReference>
<gene>
    <name evidence="15" type="ORF">X798_04953</name>
</gene>
<dbReference type="InterPro" id="IPR020548">
    <property type="entry name" value="Fructose_bisphosphatase_AS"/>
</dbReference>
<keyword evidence="8 12" id="KW-0378">Hydrolase</keyword>
<dbReference type="PIRSF" id="PIRSF000904">
    <property type="entry name" value="FBPtase_SBPase"/>
    <property type="match status" value="1"/>
</dbReference>
<dbReference type="GO" id="GO:0042132">
    <property type="term" value="F:fructose 1,6-bisphosphate 1-phosphatase activity"/>
    <property type="evidence" value="ECO:0007669"/>
    <property type="project" value="UniProtKB-EC"/>
</dbReference>
<dbReference type="InterPro" id="IPR028343">
    <property type="entry name" value="FBPtase"/>
</dbReference>
<dbReference type="EC" id="3.1.3.11" evidence="6"/>